<dbReference type="InterPro" id="IPR029055">
    <property type="entry name" value="Ntn_hydrolases_N"/>
</dbReference>
<dbReference type="STRING" id="320778.ABT57_05410"/>
<feature type="binding site" evidence="9">
    <location>
        <position position="289"/>
    </location>
    <ligand>
        <name>ATP</name>
        <dbReference type="ChEBI" id="CHEBI:30616"/>
    </ligand>
</feature>
<dbReference type="GO" id="GO:0004066">
    <property type="term" value="F:asparagine synthase (glutamine-hydrolyzing) activity"/>
    <property type="evidence" value="ECO:0007669"/>
    <property type="project" value="UniProtKB-EC"/>
</dbReference>
<dbReference type="Gene3D" id="3.60.20.10">
    <property type="entry name" value="Glutamine Phosphoribosylpyrophosphate, subunit 1, domain 1"/>
    <property type="match status" value="1"/>
</dbReference>
<feature type="binding site" evidence="9">
    <location>
        <position position="100"/>
    </location>
    <ligand>
        <name>L-glutamine</name>
        <dbReference type="ChEBI" id="CHEBI:58359"/>
    </ligand>
</feature>
<proteinExistence type="inferred from homology"/>
<comment type="catalytic activity">
    <reaction evidence="7">
        <text>L-aspartate + L-glutamine + ATP + H2O = L-asparagine + L-glutamate + AMP + diphosphate + H(+)</text>
        <dbReference type="Rhea" id="RHEA:12228"/>
        <dbReference type="ChEBI" id="CHEBI:15377"/>
        <dbReference type="ChEBI" id="CHEBI:15378"/>
        <dbReference type="ChEBI" id="CHEBI:29985"/>
        <dbReference type="ChEBI" id="CHEBI:29991"/>
        <dbReference type="ChEBI" id="CHEBI:30616"/>
        <dbReference type="ChEBI" id="CHEBI:33019"/>
        <dbReference type="ChEBI" id="CHEBI:58048"/>
        <dbReference type="ChEBI" id="CHEBI:58359"/>
        <dbReference type="ChEBI" id="CHEBI:456215"/>
        <dbReference type="EC" id="6.3.5.4"/>
    </reaction>
</comment>
<gene>
    <name evidence="12" type="ORF">ABT57_05410</name>
</gene>
<dbReference type="Pfam" id="PF00733">
    <property type="entry name" value="Asn_synthase"/>
    <property type="match status" value="1"/>
</dbReference>
<evidence type="ECO:0000256" key="1">
    <source>
        <dbReference type="ARBA" id="ARBA00005187"/>
    </source>
</evidence>
<feature type="active site" description="For GATase activity" evidence="8">
    <location>
        <position position="2"/>
    </location>
</feature>
<dbReference type="AlphaFoldDB" id="A0A0J1HGY3"/>
<evidence type="ECO:0000259" key="11">
    <source>
        <dbReference type="PROSITE" id="PS51278"/>
    </source>
</evidence>
<dbReference type="Gene3D" id="3.40.50.620">
    <property type="entry name" value="HUPs"/>
    <property type="match status" value="2"/>
</dbReference>
<accession>A0A0J1HGY3</accession>
<sequence>MCGISGIFNLRQPFPIDEELVKRINRLQSHRGPDDEGYFFDSNTALAHRRLSIIDLSGGHQPLFNEDHSVVVVFNGEIYNFQSLADTLMTLGHQFRTLSDTEVIVHAWEEWGEQCVERFRGMFAFALWDTNRQTLFMARDRLGKKPLFYTVTRNGQFLFASELKVLLGHPDIDTTLRPEMAEEFFMFGYIPEPFSAYQHIFKLNPGHTLTLTPGSHIHPRQYWDLAAPSNILSWEQTQEALLEKLEEAVAVRMIADVPLGAFLSGGVDSSAIVALMAQLQHAPVNTCAIGFDEKAYDESDYARQIADRYRTRHHQHIISPNDISLVEQMTAIYDEPYADSSALPTYKVCQLASQHVKVALSGDGGDEIFGGYRRHRMHLAEQKLRDAIPGPIRKPLFGSLGHLYPKADWAPRPLRAKTTFQSLAMSMVEGYANSISKLRADERRQLFSASYRQKLNGYTGLDLLQSYTRHLPTDDPLKQIQYLDIKTWLVGDILTKVDRASMANGLEVRAPLLDHEFIEWAYQIDSRDNIRGTEGKYAFKKALENHVSHDILYRPKMGFSIPLAEWFRTSLKPMLIQNVLSEQMCDSGFFNVDVLKKMIADHQSGYRDHGASLWCLLMFAQFMVRQR</sequence>
<dbReference type="InterPro" id="IPR051786">
    <property type="entry name" value="ASN_synthetase/amidase"/>
</dbReference>
<evidence type="ECO:0000313" key="13">
    <source>
        <dbReference type="Proteomes" id="UP000035909"/>
    </source>
</evidence>
<dbReference type="PANTHER" id="PTHR43284">
    <property type="entry name" value="ASPARAGINE SYNTHETASE (GLUTAMINE-HYDROLYZING)"/>
    <property type="match status" value="1"/>
</dbReference>
<dbReference type="Proteomes" id="UP000035909">
    <property type="component" value="Unassembled WGS sequence"/>
</dbReference>
<dbReference type="InterPro" id="IPR017932">
    <property type="entry name" value="GATase_2_dom"/>
</dbReference>
<dbReference type="InterPro" id="IPR006426">
    <property type="entry name" value="Asn_synth_AEB"/>
</dbReference>
<dbReference type="CDD" id="cd01991">
    <property type="entry name" value="Asn_synthase_B_C"/>
    <property type="match status" value="1"/>
</dbReference>
<dbReference type="InterPro" id="IPR033738">
    <property type="entry name" value="AsnB_N"/>
</dbReference>
<dbReference type="CDD" id="cd00712">
    <property type="entry name" value="AsnB"/>
    <property type="match status" value="1"/>
</dbReference>
<dbReference type="GO" id="GO:0005524">
    <property type="term" value="F:ATP binding"/>
    <property type="evidence" value="ECO:0007669"/>
    <property type="project" value="UniProtKB-KW"/>
</dbReference>
<dbReference type="GO" id="GO:0006529">
    <property type="term" value="P:asparagine biosynthetic process"/>
    <property type="evidence" value="ECO:0007669"/>
    <property type="project" value="UniProtKB-KW"/>
</dbReference>
<evidence type="ECO:0000256" key="4">
    <source>
        <dbReference type="ARBA" id="ARBA00022741"/>
    </source>
</evidence>
<comment type="caution">
    <text evidence="12">The sequence shown here is derived from an EMBL/GenBank/DDBJ whole genome shotgun (WGS) entry which is preliminary data.</text>
</comment>
<dbReference type="PROSITE" id="PS51278">
    <property type="entry name" value="GATASE_TYPE_2"/>
    <property type="match status" value="1"/>
</dbReference>
<dbReference type="SUPFAM" id="SSF52402">
    <property type="entry name" value="Adenine nucleotide alpha hydrolases-like"/>
    <property type="match status" value="1"/>
</dbReference>
<protein>
    <recommendedName>
        <fullName evidence="3">asparagine synthase (glutamine-hydrolyzing)</fullName>
        <ecNumber evidence="3">6.3.5.4</ecNumber>
    </recommendedName>
</protein>
<keyword evidence="5 9" id="KW-0067">ATP-binding</keyword>
<dbReference type="EC" id="6.3.5.4" evidence="3"/>
<keyword evidence="13" id="KW-1185">Reference proteome</keyword>
<comment type="similarity">
    <text evidence="2">Belongs to the asparagine synthetase family.</text>
</comment>
<reference evidence="12 13" key="1">
    <citation type="submission" date="2015-05" db="EMBL/GenBank/DDBJ databases">
        <title>Photobacterium galathea sp. nov.</title>
        <authorList>
            <person name="Machado H."/>
            <person name="Gram L."/>
        </authorList>
    </citation>
    <scope>NUCLEOTIDE SEQUENCE [LARGE SCALE GENOMIC DNA]</scope>
    <source>
        <strain evidence="12 13">DSM 22954</strain>
    </source>
</reference>
<feature type="site" description="Important for beta-aspartyl-AMP intermediate formation" evidence="10">
    <location>
        <position position="363"/>
    </location>
</feature>
<evidence type="ECO:0000256" key="7">
    <source>
        <dbReference type="ARBA" id="ARBA00048741"/>
    </source>
</evidence>
<dbReference type="NCBIfam" id="TIGR03108">
    <property type="entry name" value="eps_aminotran_1"/>
    <property type="match status" value="1"/>
</dbReference>
<dbReference type="PATRIC" id="fig|320778.3.peg.1172"/>
<dbReference type="InterPro" id="IPR014729">
    <property type="entry name" value="Rossmann-like_a/b/a_fold"/>
</dbReference>
<dbReference type="OrthoDB" id="9763290at2"/>
<keyword evidence="8" id="KW-0028">Amino-acid biosynthesis</keyword>
<evidence type="ECO:0000313" key="12">
    <source>
        <dbReference type="EMBL" id="KLV10876.1"/>
    </source>
</evidence>
<evidence type="ECO:0000256" key="9">
    <source>
        <dbReference type="PIRSR" id="PIRSR001589-2"/>
    </source>
</evidence>
<evidence type="ECO:0000256" key="8">
    <source>
        <dbReference type="PIRSR" id="PIRSR001589-1"/>
    </source>
</evidence>
<dbReference type="NCBIfam" id="TIGR01536">
    <property type="entry name" value="asn_synth_AEB"/>
    <property type="match status" value="1"/>
</dbReference>
<evidence type="ECO:0000256" key="2">
    <source>
        <dbReference type="ARBA" id="ARBA00005752"/>
    </source>
</evidence>
<keyword evidence="6 8" id="KW-0315">Glutamine amidotransferase</keyword>
<name>A0A0J1HGY3_9GAMM</name>
<dbReference type="InterPro" id="IPR001962">
    <property type="entry name" value="Asn_synthase"/>
</dbReference>
<dbReference type="InterPro" id="IPR017539">
    <property type="entry name" value="XrtA_amidotfase"/>
</dbReference>
<dbReference type="RefSeq" id="WP_047884175.1">
    <property type="nucleotide sequence ID" value="NZ_CP071325.1"/>
</dbReference>
<evidence type="ECO:0000256" key="6">
    <source>
        <dbReference type="ARBA" id="ARBA00022962"/>
    </source>
</evidence>
<dbReference type="Pfam" id="PF13537">
    <property type="entry name" value="GATase_7"/>
    <property type="match status" value="1"/>
</dbReference>
<feature type="binding site" evidence="9">
    <location>
        <begin position="361"/>
        <end position="362"/>
    </location>
    <ligand>
        <name>ATP</name>
        <dbReference type="ChEBI" id="CHEBI:30616"/>
    </ligand>
</feature>
<evidence type="ECO:0000256" key="10">
    <source>
        <dbReference type="PIRSR" id="PIRSR001589-3"/>
    </source>
</evidence>
<keyword evidence="8" id="KW-0061">Asparagine biosynthesis</keyword>
<evidence type="ECO:0000256" key="3">
    <source>
        <dbReference type="ARBA" id="ARBA00012737"/>
    </source>
</evidence>
<evidence type="ECO:0000256" key="5">
    <source>
        <dbReference type="ARBA" id="ARBA00022840"/>
    </source>
</evidence>
<dbReference type="SUPFAM" id="SSF56235">
    <property type="entry name" value="N-terminal nucleophile aminohydrolases (Ntn hydrolases)"/>
    <property type="match status" value="1"/>
</dbReference>
<dbReference type="GO" id="GO:0005829">
    <property type="term" value="C:cytosol"/>
    <property type="evidence" value="ECO:0007669"/>
    <property type="project" value="TreeGrafter"/>
</dbReference>
<organism evidence="12 13">
    <name type="scientific">Photobacterium ganghwense</name>
    <dbReference type="NCBI Taxonomy" id="320778"/>
    <lineage>
        <taxon>Bacteria</taxon>
        <taxon>Pseudomonadati</taxon>
        <taxon>Pseudomonadota</taxon>
        <taxon>Gammaproteobacteria</taxon>
        <taxon>Vibrionales</taxon>
        <taxon>Vibrionaceae</taxon>
        <taxon>Photobacterium</taxon>
    </lineage>
</organism>
<dbReference type="PANTHER" id="PTHR43284:SF1">
    <property type="entry name" value="ASPARAGINE SYNTHETASE"/>
    <property type="match status" value="1"/>
</dbReference>
<feature type="domain" description="Glutamine amidotransferase type-2" evidence="11">
    <location>
        <begin position="2"/>
        <end position="214"/>
    </location>
</feature>
<comment type="pathway">
    <text evidence="1">Amino-acid biosynthesis; L-asparagine biosynthesis; L-asparagine from L-aspartate (L-Gln route): step 1/1.</text>
</comment>
<keyword evidence="4 9" id="KW-0547">Nucleotide-binding</keyword>
<dbReference type="EMBL" id="LDOU01000005">
    <property type="protein sequence ID" value="KLV10876.1"/>
    <property type="molecule type" value="Genomic_DNA"/>
</dbReference>
<dbReference type="PIRSF" id="PIRSF001589">
    <property type="entry name" value="Asn_synthetase_glu-h"/>
    <property type="match status" value="1"/>
</dbReference>